<dbReference type="InterPro" id="IPR027417">
    <property type="entry name" value="P-loop_NTPase"/>
</dbReference>
<dbReference type="Gene3D" id="3.40.50.300">
    <property type="entry name" value="P-loop containing nucleotide triphosphate hydrolases"/>
    <property type="match status" value="2"/>
</dbReference>
<evidence type="ECO:0000313" key="8">
    <source>
        <dbReference type="Proteomes" id="UP001174909"/>
    </source>
</evidence>
<name>A0AA35QWK3_GEOBA</name>
<gene>
    <name evidence="7" type="ORF">GBAR_LOCUS1475</name>
</gene>
<feature type="transmembrane region" description="Helical" evidence="5">
    <location>
        <begin position="532"/>
        <end position="550"/>
    </location>
</feature>
<feature type="transmembrane region" description="Helical" evidence="5">
    <location>
        <begin position="320"/>
        <end position="341"/>
    </location>
</feature>
<keyword evidence="8" id="KW-1185">Reference proteome</keyword>
<dbReference type="PANTHER" id="PTHR43335">
    <property type="entry name" value="ABC TRANSPORTER, ATP-BINDING PROTEIN"/>
    <property type="match status" value="1"/>
</dbReference>
<feature type="transmembrane region" description="Helical" evidence="5">
    <location>
        <begin position="480"/>
        <end position="499"/>
    </location>
</feature>
<dbReference type="SUPFAM" id="SSF52540">
    <property type="entry name" value="P-loop containing nucleoside triphosphate hydrolases"/>
    <property type="match status" value="2"/>
</dbReference>
<dbReference type="CDD" id="cd03230">
    <property type="entry name" value="ABC_DR_subfamily_A"/>
    <property type="match status" value="1"/>
</dbReference>
<dbReference type="Proteomes" id="UP001174909">
    <property type="component" value="Unassembled WGS sequence"/>
</dbReference>
<keyword evidence="2" id="KW-0813">Transport</keyword>
<comment type="caution">
    <text evidence="7">The sequence shown here is derived from an EMBL/GenBank/DDBJ whole genome shotgun (WGS) entry which is preliminary data.</text>
</comment>
<dbReference type="GO" id="GO:0016887">
    <property type="term" value="F:ATP hydrolysis activity"/>
    <property type="evidence" value="ECO:0007669"/>
    <property type="project" value="InterPro"/>
</dbReference>
<dbReference type="AlphaFoldDB" id="A0AA35QWK3"/>
<keyword evidence="5" id="KW-0472">Membrane</keyword>
<dbReference type="GO" id="GO:0005524">
    <property type="term" value="F:ATP binding"/>
    <property type="evidence" value="ECO:0007669"/>
    <property type="project" value="UniProtKB-KW"/>
</dbReference>
<reference evidence="7" key="1">
    <citation type="submission" date="2023-03" db="EMBL/GenBank/DDBJ databases">
        <authorList>
            <person name="Steffen K."/>
            <person name="Cardenas P."/>
        </authorList>
    </citation>
    <scope>NUCLEOTIDE SEQUENCE</scope>
</reference>
<feature type="transmembrane region" description="Helical" evidence="5">
    <location>
        <begin position="361"/>
        <end position="382"/>
    </location>
</feature>
<protein>
    <submittedName>
        <fullName evidence="7">Uncharacterized ABC transporter ATP-binding protein YxlF</fullName>
    </submittedName>
</protein>
<dbReference type="PROSITE" id="PS50893">
    <property type="entry name" value="ABC_TRANSPORTER_2"/>
    <property type="match status" value="2"/>
</dbReference>
<feature type="domain" description="ABC transporter" evidence="6">
    <location>
        <begin position="12"/>
        <end position="219"/>
    </location>
</feature>
<dbReference type="InterPro" id="IPR003439">
    <property type="entry name" value="ABC_transporter-like_ATP-bd"/>
</dbReference>
<keyword evidence="5" id="KW-0812">Transmembrane</keyword>
<sequence length="870" mass="94282">MTVPGPDAAPVATLDQVSVRYGRHEVLRNVEVAFLPGAVGLLGPNGAGKSSLLKALLGFVPPSTGRMHVLGLDVATSALQIRARLGYMPESDGHIPGMNAVSFVAYCGQLAGLSRGDAMQRAHEVLQYVGLGEARYRNTETYSTGMKQRIKLAQALVHDPDLLFLDEPTNGMDPKGPGGDARAATCARVVVMHHGAIATQGSIADLKERRRQVYDVRIKGDADTFSRALAEIGAECHGTAGDMLRVFVSDGMGPRDLFGVAARHRLQVRHLRPSVPTLEDVFSEAIGDSYRRFAGTREAPGAAWLVIARTGIRAALSRKLFLLVLLAAWGQFFVRAVMFYLSANFPTLDILSPSAATFRQFFEMQETFVLFVTVYVGSGLIANDRRSNALQIYLSKPLTRKEYVAGKLGILLFFLLLVTLVPALALLLLEVMFSASLAFLGANLFLIPAITLYALIEVLLSSFVMLALSSLSTSARYTAMLYAGAVLFTAVLFEVLRGISNSSVLAWLSFRANLDQLADVIFRLPPRYESPWLLSGLAVVVLLGVSVFVLERGCAGWRRGGGDVSAAVVAADHLSKWYGQVIGLNDVSVEARPGVTGLLGPNGAGKSTFLKLITGQLKPSKGAVRVLGESVWKNPNLFFCVGFCPEQDSFYERMTGLQWVTALVRLHGVSETEATEAARAALETVDLLEAADKKIGAYSKGMRQRVKLAQAVVHDPELLVLDEPLAGMDPIARRKVIRLIKDWATAGKSVLVSSHILHEIEAMTSTILLINNGRILAEGNIHTIRDLIDEHPHKIRIRASNPRGLAQGILDHDGLRSLHFEDGVVLVETDRPDTFYGRLTAVAASGELGEVLEVSSPDDNLQAVFDYLVK</sequence>
<dbReference type="InterPro" id="IPR017871">
    <property type="entry name" value="ABC_transporter-like_CS"/>
</dbReference>
<dbReference type="EMBL" id="CASHTH010000216">
    <property type="protein sequence ID" value="CAI7994522.1"/>
    <property type="molecule type" value="Genomic_DNA"/>
</dbReference>
<evidence type="ECO:0000256" key="3">
    <source>
        <dbReference type="ARBA" id="ARBA00022741"/>
    </source>
</evidence>
<keyword evidence="3" id="KW-0547">Nucleotide-binding</keyword>
<evidence type="ECO:0000256" key="4">
    <source>
        <dbReference type="ARBA" id="ARBA00022840"/>
    </source>
</evidence>
<keyword evidence="5" id="KW-1133">Transmembrane helix</keyword>
<feature type="transmembrane region" description="Helical" evidence="5">
    <location>
        <begin position="445"/>
        <end position="468"/>
    </location>
</feature>
<evidence type="ECO:0000313" key="7">
    <source>
        <dbReference type="EMBL" id="CAI7994522.1"/>
    </source>
</evidence>
<dbReference type="PROSITE" id="PS00211">
    <property type="entry name" value="ABC_TRANSPORTER_1"/>
    <property type="match status" value="1"/>
</dbReference>
<proteinExistence type="inferred from homology"/>
<feature type="transmembrane region" description="Helical" evidence="5">
    <location>
        <begin position="403"/>
        <end position="425"/>
    </location>
</feature>
<dbReference type="SMART" id="SM00382">
    <property type="entry name" value="AAA"/>
    <property type="match status" value="2"/>
</dbReference>
<evidence type="ECO:0000256" key="2">
    <source>
        <dbReference type="ARBA" id="ARBA00022448"/>
    </source>
</evidence>
<feature type="domain" description="ABC transporter" evidence="6">
    <location>
        <begin position="569"/>
        <end position="797"/>
    </location>
</feature>
<comment type="similarity">
    <text evidence="1">Belongs to the ABC transporter superfamily.</text>
</comment>
<dbReference type="PANTHER" id="PTHR43335:SF11">
    <property type="entry name" value="ABC TRANSPORTER RELATED"/>
    <property type="match status" value="1"/>
</dbReference>
<organism evidence="7 8">
    <name type="scientific">Geodia barretti</name>
    <name type="common">Barrett's horny sponge</name>
    <dbReference type="NCBI Taxonomy" id="519541"/>
    <lineage>
        <taxon>Eukaryota</taxon>
        <taxon>Metazoa</taxon>
        <taxon>Porifera</taxon>
        <taxon>Demospongiae</taxon>
        <taxon>Heteroscleromorpha</taxon>
        <taxon>Tetractinellida</taxon>
        <taxon>Astrophorina</taxon>
        <taxon>Geodiidae</taxon>
        <taxon>Geodia</taxon>
    </lineage>
</organism>
<dbReference type="Pfam" id="PF00005">
    <property type="entry name" value="ABC_tran"/>
    <property type="match status" value="2"/>
</dbReference>
<keyword evidence="4 7" id="KW-0067">ATP-binding</keyword>
<evidence type="ECO:0000256" key="1">
    <source>
        <dbReference type="ARBA" id="ARBA00005417"/>
    </source>
</evidence>
<evidence type="ECO:0000259" key="6">
    <source>
        <dbReference type="PROSITE" id="PS50893"/>
    </source>
</evidence>
<accession>A0AA35QWK3</accession>
<evidence type="ECO:0000256" key="5">
    <source>
        <dbReference type="SAM" id="Phobius"/>
    </source>
</evidence>
<dbReference type="InterPro" id="IPR003593">
    <property type="entry name" value="AAA+_ATPase"/>
</dbReference>